<evidence type="ECO:0000256" key="5">
    <source>
        <dbReference type="ARBA" id="ARBA00023163"/>
    </source>
</evidence>
<dbReference type="PANTHER" id="PTHR33304:SF36">
    <property type="entry name" value="GB|AAF26970.1-RELATED"/>
    <property type="match status" value="1"/>
</dbReference>
<evidence type="ECO:0000256" key="3">
    <source>
        <dbReference type="ARBA" id="ARBA00022833"/>
    </source>
</evidence>
<feature type="domain" description="AIPP2-like SPOC-like" evidence="6">
    <location>
        <begin position="307"/>
        <end position="436"/>
    </location>
</feature>
<dbReference type="Pfam" id="PF23121">
    <property type="entry name" value="SPOC_AIPP2"/>
    <property type="match status" value="1"/>
</dbReference>
<dbReference type="InterPro" id="IPR013083">
    <property type="entry name" value="Znf_RING/FYVE/PHD"/>
</dbReference>
<dbReference type="OrthoDB" id="651601at2759"/>
<sequence>MTHMGEPCDICGDVGFEEDIATCFKCKIAREHGYCMQKVLLTIPEIWFCEECQSSIGIASPKSVTAEHVPMSLTSNASGTESISWFVKNSRGACNLASTSKAFETVNPSRFLKNQGIAGYGGMKMAVETGKVKFISTEEAIKIPSVTHKLKNSLRNADSIPGQSATIATMPKSGPTGFKDAHSVKKVKADHDLRDIGHSRSHGYYNAGFSSCTQQNSFQMSGQFQGKKTSPCKNEQQNALIPVERIGNSNLPVENGAESTDSQSVDVLPIVCSVKPVSMAILESNLLNIGPNLVKSFPNYPTPDPTWCGSFEILNSVSHSEFFDGFRAHPPGKVHHKALEFSKQMPGVLLCTLLPGSDVWMDVFHDECPNMEDVALYFFPGNFERSKQQYIHLLGRMEAQDLVLRSCIDGVELLIFSSTRLHAELCDSKQNFLWGVCRRSRSMTFPLLPFNDMKSLECTQNFDVKINVEKYLPKVKTEQFDGLDDSPMFSKKAAGGGAALQ</sequence>
<dbReference type="GeneID" id="111291424"/>
<protein>
    <submittedName>
        <fullName evidence="8">Uncharacterized protein LOC111291424 isoform X1</fullName>
    </submittedName>
</protein>
<dbReference type="GO" id="GO:0140566">
    <property type="term" value="F:histone reader activity"/>
    <property type="evidence" value="ECO:0007669"/>
    <property type="project" value="InterPro"/>
</dbReference>
<dbReference type="GO" id="GO:0034244">
    <property type="term" value="P:negative regulation of transcription elongation by RNA polymerase II"/>
    <property type="evidence" value="ECO:0007669"/>
    <property type="project" value="InterPro"/>
</dbReference>
<dbReference type="InterPro" id="IPR056280">
    <property type="entry name" value="AIPP2-like_SPOC"/>
</dbReference>
<dbReference type="GO" id="GO:0008270">
    <property type="term" value="F:zinc ion binding"/>
    <property type="evidence" value="ECO:0007669"/>
    <property type="project" value="UniProtKB-KW"/>
</dbReference>
<dbReference type="KEGG" id="dzi:111291424"/>
<keyword evidence="3" id="KW-0862">Zinc</keyword>
<reference evidence="8" key="1">
    <citation type="submission" date="2025-08" db="UniProtKB">
        <authorList>
            <consortium name="RefSeq"/>
        </authorList>
    </citation>
    <scope>IDENTIFICATION</scope>
    <source>
        <tissue evidence="8">Fruit stalk</tissue>
    </source>
</reference>
<dbReference type="AlphaFoldDB" id="A0A6P5YET0"/>
<evidence type="ECO:0000256" key="4">
    <source>
        <dbReference type="ARBA" id="ARBA00023015"/>
    </source>
</evidence>
<keyword evidence="7" id="KW-1185">Reference proteome</keyword>
<evidence type="ECO:0000313" key="7">
    <source>
        <dbReference type="Proteomes" id="UP000515121"/>
    </source>
</evidence>
<evidence type="ECO:0000313" key="8">
    <source>
        <dbReference type="RefSeq" id="XP_022738892.1"/>
    </source>
</evidence>
<keyword evidence="1" id="KW-0479">Metal-binding</keyword>
<keyword evidence="5" id="KW-0804">Transcription</keyword>
<gene>
    <name evidence="8" type="primary">LOC111291424</name>
</gene>
<dbReference type="PANTHER" id="PTHR33304">
    <property type="match status" value="1"/>
</dbReference>
<evidence type="ECO:0000256" key="2">
    <source>
        <dbReference type="ARBA" id="ARBA00022771"/>
    </source>
</evidence>
<dbReference type="InterPro" id="IPR049914">
    <property type="entry name" value="PHD1-3/5-6"/>
</dbReference>
<dbReference type="Gene3D" id="3.30.40.10">
    <property type="entry name" value="Zinc/RING finger domain, C3HC4 (zinc finger)"/>
    <property type="match status" value="1"/>
</dbReference>
<dbReference type="SUPFAM" id="SSF57903">
    <property type="entry name" value="FYVE/PHD zinc finger"/>
    <property type="match status" value="1"/>
</dbReference>
<keyword evidence="4" id="KW-0805">Transcription regulation</keyword>
<dbReference type="InterPro" id="IPR011011">
    <property type="entry name" value="Znf_FYVE_PHD"/>
</dbReference>
<organism evidence="7 8">
    <name type="scientific">Durio zibethinus</name>
    <name type="common">Durian</name>
    <dbReference type="NCBI Taxonomy" id="66656"/>
    <lineage>
        <taxon>Eukaryota</taxon>
        <taxon>Viridiplantae</taxon>
        <taxon>Streptophyta</taxon>
        <taxon>Embryophyta</taxon>
        <taxon>Tracheophyta</taxon>
        <taxon>Spermatophyta</taxon>
        <taxon>Magnoliopsida</taxon>
        <taxon>eudicotyledons</taxon>
        <taxon>Gunneridae</taxon>
        <taxon>Pentapetalae</taxon>
        <taxon>rosids</taxon>
        <taxon>malvids</taxon>
        <taxon>Malvales</taxon>
        <taxon>Malvaceae</taxon>
        <taxon>Helicteroideae</taxon>
        <taxon>Durio</taxon>
    </lineage>
</organism>
<dbReference type="RefSeq" id="XP_022738892.1">
    <property type="nucleotide sequence ID" value="XM_022883157.1"/>
</dbReference>
<evidence type="ECO:0000259" key="6">
    <source>
        <dbReference type="Pfam" id="PF23121"/>
    </source>
</evidence>
<evidence type="ECO:0000256" key="1">
    <source>
        <dbReference type="ARBA" id="ARBA00022723"/>
    </source>
</evidence>
<proteinExistence type="predicted"/>
<dbReference type="Proteomes" id="UP000515121">
    <property type="component" value="Unplaced"/>
</dbReference>
<name>A0A6P5YET0_DURZI</name>
<accession>A0A6P5YET0</accession>
<keyword evidence="2" id="KW-0863">Zinc-finger</keyword>